<feature type="transmembrane region" description="Helical" evidence="1">
    <location>
        <begin position="12"/>
        <end position="30"/>
    </location>
</feature>
<proteinExistence type="predicted"/>
<name>A0A0D0C7C5_9AGAR</name>
<organism evidence="2 3">
    <name type="scientific">Collybiopsis luxurians FD-317 M1</name>
    <dbReference type="NCBI Taxonomy" id="944289"/>
    <lineage>
        <taxon>Eukaryota</taxon>
        <taxon>Fungi</taxon>
        <taxon>Dikarya</taxon>
        <taxon>Basidiomycota</taxon>
        <taxon>Agaricomycotina</taxon>
        <taxon>Agaricomycetes</taxon>
        <taxon>Agaricomycetidae</taxon>
        <taxon>Agaricales</taxon>
        <taxon>Marasmiineae</taxon>
        <taxon>Omphalotaceae</taxon>
        <taxon>Collybiopsis</taxon>
        <taxon>Collybiopsis luxurians</taxon>
    </lineage>
</organism>
<keyword evidence="1" id="KW-0472">Membrane</keyword>
<dbReference type="HOGENOM" id="CLU_2979301_0_0_1"/>
<accession>A0A0D0C7C5</accession>
<dbReference type="AlphaFoldDB" id="A0A0D0C7C5"/>
<keyword evidence="1" id="KW-1133">Transmembrane helix</keyword>
<evidence type="ECO:0000313" key="2">
    <source>
        <dbReference type="EMBL" id="KIK58394.1"/>
    </source>
</evidence>
<sequence>MIIELNLPLKWFGFTLIILTSAFSISRFISEFVGRTNLVLENYHKRNREKIIEKKIET</sequence>
<dbReference type="Proteomes" id="UP000053593">
    <property type="component" value="Unassembled WGS sequence"/>
</dbReference>
<gene>
    <name evidence="2" type="ORF">GYMLUDRAFT_695608</name>
</gene>
<keyword evidence="1" id="KW-0812">Transmembrane</keyword>
<dbReference type="EMBL" id="KN834785">
    <property type="protein sequence ID" value="KIK58394.1"/>
    <property type="molecule type" value="Genomic_DNA"/>
</dbReference>
<evidence type="ECO:0000313" key="3">
    <source>
        <dbReference type="Proteomes" id="UP000053593"/>
    </source>
</evidence>
<evidence type="ECO:0000256" key="1">
    <source>
        <dbReference type="SAM" id="Phobius"/>
    </source>
</evidence>
<keyword evidence="3" id="KW-1185">Reference proteome</keyword>
<protein>
    <submittedName>
        <fullName evidence="2">Unplaced genomic scaffold GYMLUscaffold_37, whole genome shotgun sequence</fullName>
    </submittedName>
</protein>
<reference evidence="2 3" key="1">
    <citation type="submission" date="2014-04" db="EMBL/GenBank/DDBJ databases">
        <title>Evolutionary Origins and Diversification of the Mycorrhizal Mutualists.</title>
        <authorList>
            <consortium name="DOE Joint Genome Institute"/>
            <consortium name="Mycorrhizal Genomics Consortium"/>
            <person name="Kohler A."/>
            <person name="Kuo A."/>
            <person name="Nagy L.G."/>
            <person name="Floudas D."/>
            <person name="Copeland A."/>
            <person name="Barry K.W."/>
            <person name="Cichocki N."/>
            <person name="Veneault-Fourrey C."/>
            <person name="LaButti K."/>
            <person name="Lindquist E.A."/>
            <person name="Lipzen A."/>
            <person name="Lundell T."/>
            <person name="Morin E."/>
            <person name="Murat C."/>
            <person name="Riley R."/>
            <person name="Ohm R."/>
            <person name="Sun H."/>
            <person name="Tunlid A."/>
            <person name="Henrissat B."/>
            <person name="Grigoriev I.V."/>
            <person name="Hibbett D.S."/>
            <person name="Martin F."/>
        </authorList>
    </citation>
    <scope>NUCLEOTIDE SEQUENCE [LARGE SCALE GENOMIC DNA]</scope>
    <source>
        <strain evidence="2 3">FD-317 M1</strain>
    </source>
</reference>